<dbReference type="SUPFAM" id="SSF50475">
    <property type="entry name" value="FMN-binding split barrel"/>
    <property type="match status" value="1"/>
</dbReference>
<evidence type="ECO:0000259" key="1">
    <source>
        <dbReference type="Pfam" id="PF10615"/>
    </source>
</evidence>
<reference evidence="2 3" key="1">
    <citation type="submission" date="2019-10" db="EMBL/GenBank/DDBJ databases">
        <title>A novel species.</title>
        <authorList>
            <person name="Gao J."/>
        </authorList>
    </citation>
    <scope>NUCLEOTIDE SEQUENCE [LARGE SCALE GENOMIC DNA]</scope>
    <source>
        <strain evidence="2 3">QMT-28</strain>
    </source>
</reference>
<keyword evidence="3" id="KW-1185">Reference proteome</keyword>
<feature type="domain" description="DUF2470" evidence="1">
    <location>
        <begin position="142"/>
        <end position="216"/>
    </location>
</feature>
<dbReference type="InterPro" id="IPR019595">
    <property type="entry name" value="DUF2470"/>
</dbReference>
<dbReference type="Pfam" id="PF10615">
    <property type="entry name" value="DUF2470"/>
    <property type="match status" value="1"/>
</dbReference>
<accession>A0A5Q0L7N0</accession>
<proteinExistence type="predicted"/>
<dbReference type="RefSeq" id="WP_153287369.1">
    <property type="nucleotide sequence ID" value="NZ_CP045643.1"/>
</dbReference>
<dbReference type="AlphaFoldDB" id="A0A5Q0L7N0"/>
<dbReference type="EMBL" id="CP045643">
    <property type="protein sequence ID" value="QFZ73003.1"/>
    <property type="molecule type" value="Genomic_DNA"/>
</dbReference>
<dbReference type="KEGG" id="sfy:GFH48_06770"/>
<dbReference type="InterPro" id="IPR037119">
    <property type="entry name" value="Haem_oxidase_HugZ-like_sf"/>
</dbReference>
<dbReference type="Proteomes" id="UP000326179">
    <property type="component" value="Chromosome"/>
</dbReference>
<gene>
    <name evidence="2" type="ORF">GFH48_06770</name>
</gene>
<evidence type="ECO:0000313" key="2">
    <source>
        <dbReference type="EMBL" id="QFZ73003.1"/>
    </source>
</evidence>
<organism evidence="2 3">
    <name type="scientific">Streptomyces fagopyri</name>
    <dbReference type="NCBI Taxonomy" id="2662397"/>
    <lineage>
        <taxon>Bacteria</taxon>
        <taxon>Bacillati</taxon>
        <taxon>Actinomycetota</taxon>
        <taxon>Actinomycetes</taxon>
        <taxon>Kitasatosporales</taxon>
        <taxon>Streptomycetaceae</taxon>
        <taxon>Streptomyces</taxon>
    </lineage>
</organism>
<evidence type="ECO:0000313" key="3">
    <source>
        <dbReference type="Proteomes" id="UP000326179"/>
    </source>
</evidence>
<protein>
    <submittedName>
        <fullName evidence="2">DUF2470 domain-containing protein</fullName>
    </submittedName>
</protein>
<sequence>MRFHSARVTRPTPAERVQSILYAAQSMTVVSDGSHTEVNRLDGAGALGRLHLHAPAEGGPAEPGARVPVRLEFTDIAPTAVRDRLRARVTLTGLLAAPYGDESSRSACMEFGQAVIEDGGGRRFVTLDELQAVGPDPMATSEAGMLTHLVDSHEELVPLLLRLVRPQPVRGVIRAVPLAVDRYGVTLRLEYPTTHRDVRLPFATPVDDIDQAGPRIRGLLATARRASHPSRLFA</sequence>
<dbReference type="Gene3D" id="3.20.180.10">
    <property type="entry name" value="PNP-oxidase-like"/>
    <property type="match status" value="1"/>
</dbReference>
<name>A0A5Q0L7N0_9ACTN</name>